<proteinExistence type="predicted"/>
<evidence type="ECO:0000313" key="2">
    <source>
        <dbReference type="EMBL" id="GGK53481.1"/>
    </source>
</evidence>
<organism evidence="2 3">
    <name type="scientific">Planomonospora parontospora</name>
    <dbReference type="NCBI Taxonomy" id="58119"/>
    <lineage>
        <taxon>Bacteria</taxon>
        <taxon>Bacillati</taxon>
        <taxon>Actinomycetota</taxon>
        <taxon>Actinomycetes</taxon>
        <taxon>Streptosporangiales</taxon>
        <taxon>Streptosporangiaceae</taxon>
        <taxon>Planomonospora</taxon>
    </lineage>
</organism>
<dbReference type="Proteomes" id="UP000627984">
    <property type="component" value="Unassembled WGS sequence"/>
</dbReference>
<name>A0AA37BCZ6_9ACTN</name>
<feature type="region of interest" description="Disordered" evidence="1">
    <location>
        <begin position="1"/>
        <end position="54"/>
    </location>
</feature>
<feature type="compositionally biased region" description="Low complexity" evidence="1">
    <location>
        <begin position="41"/>
        <end position="50"/>
    </location>
</feature>
<dbReference type="AlphaFoldDB" id="A0AA37BCZ6"/>
<dbReference type="EMBL" id="BMQD01000003">
    <property type="protein sequence ID" value="GGK53481.1"/>
    <property type="molecule type" value="Genomic_DNA"/>
</dbReference>
<evidence type="ECO:0000313" key="3">
    <source>
        <dbReference type="Proteomes" id="UP000627984"/>
    </source>
</evidence>
<comment type="caution">
    <text evidence="2">The sequence shown here is derived from an EMBL/GenBank/DDBJ whole genome shotgun (WGS) entry which is preliminary data.</text>
</comment>
<accession>A0AA37BCZ6</accession>
<feature type="compositionally biased region" description="Gly residues" evidence="1">
    <location>
        <begin position="108"/>
        <end position="120"/>
    </location>
</feature>
<reference evidence="2" key="2">
    <citation type="submission" date="2022-09" db="EMBL/GenBank/DDBJ databases">
        <authorList>
            <person name="Sun Q."/>
            <person name="Ohkuma M."/>
        </authorList>
    </citation>
    <scope>NUCLEOTIDE SEQUENCE</scope>
    <source>
        <strain evidence="2">JCM 3093</strain>
    </source>
</reference>
<evidence type="ECO:0000256" key="1">
    <source>
        <dbReference type="SAM" id="MobiDB-lite"/>
    </source>
</evidence>
<protein>
    <submittedName>
        <fullName evidence="2">Uncharacterized protein</fullName>
    </submittedName>
</protein>
<sequence length="126" mass="13173">MVFSSPLERVCLPDEGDDVPPGRTRARHAGRSPEGRRKVAGGSRPSSSGGCPEAGGANLNVWAIWCYIRQLGHVGIMTMPEENQPKTADNDPLLESVAEEGRDEERSGNGGGEAATGGTGDEGRGD</sequence>
<reference evidence="2" key="1">
    <citation type="journal article" date="2014" name="Int. J. Syst. Evol. Microbiol.">
        <title>Complete genome sequence of Corynebacterium casei LMG S-19264T (=DSM 44701T), isolated from a smear-ripened cheese.</title>
        <authorList>
            <consortium name="US DOE Joint Genome Institute (JGI-PGF)"/>
            <person name="Walter F."/>
            <person name="Albersmeier A."/>
            <person name="Kalinowski J."/>
            <person name="Ruckert C."/>
        </authorList>
    </citation>
    <scope>NUCLEOTIDE SEQUENCE</scope>
    <source>
        <strain evidence="2">JCM 3093</strain>
    </source>
</reference>
<feature type="region of interest" description="Disordered" evidence="1">
    <location>
        <begin position="80"/>
        <end position="126"/>
    </location>
</feature>
<gene>
    <name evidence="2" type="ORF">GCM10010126_11270</name>
</gene>